<dbReference type="EMBL" id="ML208382">
    <property type="protein sequence ID" value="TFK67217.1"/>
    <property type="molecule type" value="Genomic_DNA"/>
</dbReference>
<evidence type="ECO:0000313" key="1">
    <source>
        <dbReference type="EMBL" id="TFK67217.1"/>
    </source>
</evidence>
<name>A0ACD3ANY3_9AGAR</name>
<accession>A0ACD3ANY3</accession>
<gene>
    <name evidence="1" type="ORF">BDN72DRAFT_843391</name>
</gene>
<protein>
    <submittedName>
        <fullName evidence="1">Uncharacterized protein</fullName>
    </submittedName>
</protein>
<keyword evidence="2" id="KW-1185">Reference proteome</keyword>
<reference evidence="1 2" key="1">
    <citation type="journal article" date="2019" name="Nat. Ecol. Evol.">
        <title>Megaphylogeny resolves global patterns of mushroom evolution.</title>
        <authorList>
            <person name="Varga T."/>
            <person name="Krizsan K."/>
            <person name="Foldi C."/>
            <person name="Dima B."/>
            <person name="Sanchez-Garcia M."/>
            <person name="Sanchez-Ramirez S."/>
            <person name="Szollosi G.J."/>
            <person name="Szarkandi J.G."/>
            <person name="Papp V."/>
            <person name="Albert L."/>
            <person name="Andreopoulos W."/>
            <person name="Angelini C."/>
            <person name="Antonin V."/>
            <person name="Barry K.W."/>
            <person name="Bougher N.L."/>
            <person name="Buchanan P."/>
            <person name="Buyck B."/>
            <person name="Bense V."/>
            <person name="Catcheside P."/>
            <person name="Chovatia M."/>
            <person name="Cooper J."/>
            <person name="Damon W."/>
            <person name="Desjardin D."/>
            <person name="Finy P."/>
            <person name="Geml J."/>
            <person name="Haridas S."/>
            <person name="Hughes K."/>
            <person name="Justo A."/>
            <person name="Karasinski D."/>
            <person name="Kautmanova I."/>
            <person name="Kiss B."/>
            <person name="Kocsube S."/>
            <person name="Kotiranta H."/>
            <person name="LaButti K.M."/>
            <person name="Lechner B.E."/>
            <person name="Liimatainen K."/>
            <person name="Lipzen A."/>
            <person name="Lukacs Z."/>
            <person name="Mihaltcheva S."/>
            <person name="Morgado L.N."/>
            <person name="Niskanen T."/>
            <person name="Noordeloos M.E."/>
            <person name="Ohm R.A."/>
            <person name="Ortiz-Santana B."/>
            <person name="Ovrebo C."/>
            <person name="Racz N."/>
            <person name="Riley R."/>
            <person name="Savchenko A."/>
            <person name="Shiryaev A."/>
            <person name="Soop K."/>
            <person name="Spirin V."/>
            <person name="Szebenyi C."/>
            <person name="Tomsovsky M."/>
            <person name="Tulloss R.E."/>
            <person name="Uehling J."/>
            <person name="Grigoriev I.V."/>
            <person name="Vagvolgyi C."/>
            <person name="Papp T."/>
            <person name="Martin F.M."/>
            <person name="Miettinen O."/>
            <person name="Hibbett D.S."/>
            <person name="Nagy L.G."/>
        </authorList>
    </citation>
    <scope>NUCLEOTIDE SEQUENCE [LARGE SCALE GENOMIC DNA]</scope>
    <source>
        <strain evidence="1 2">NL-1719</strain>
    </source>
</reference>
<sequence>MFHHLYFLAAASVCAHAHFILKTVQDPNQRVYPSIITSDVGFYPLPNKDGATVYIHEYVLISGPVPKGETRTDTFLEDATHFVQSVAPRSSSYQDKPEYVVTECNWASDEAKMGRCKQEAQVFAEGTGEPPLTSPLTSWSGTILPWSTLISSGTSTIKPTQDPFVRNNARRMGVNVVHTGILLAACILYLL</sequence>
<proteinExistence type="predicted"/>
<dbReference type="Proteomes" id="UP000308600">
    <property type="component" value="Unassembled WGS sequence"/>
</dbReference>
<organism evidence="1 2">
    <name type="scientific">Pluteus cervinus</name>
    <dbReference type="NCBI Taxonomy" id="181527"/>
    <lineage>
        <taxon>Eukaryota</taxon>
        <taxon>Fungi</taxon>
        <taxon>Dikarya</taxon>
        <taxon>Basidiomycota</taxon>
        <taxon>Agaricomycotina</taxon>
        <taxon>Agaricomycetes</taxon>
        <taxon>Agaricomycetidae</taxon>
        <taxon>Agaricales</taxon>
        <taxon>Pluteineae</taxon>
        <taxon>Pluteaceae</taxon>
        <taxon>Pluteus</taxon>
    </lineage>
</organism>
<evidence type="ECO:0000313" key="2">
    <source>
        <dbReference type="Proteomes" id="UP000308600"/>
    </source>
</evidence>